<sequence length="143" mass="15707">MLVNGKAEGEKMTTLVVTVGNPSSSILQRHARRFTVIASPTSSLWSRLKTSVHHRVVVLQASNPSKPLLKLPTSKQSASKKQKTISEKPDNKGKAASKKQTEKPSKASVNDQDVWEEVGWGRELNADNCRAHMKFASPFLPSC</sequence>
<proteinExistence type="predicted"/>
<keyword evidence="3" id="KW-1185">Reference proteome</keyword>
<dbReference type="EMBL" id="JASCZI010060990">
    <property type="protein sequence ID" value="MED6137148.1"/>
    <property type="molecule type" value="Genomic_DNA"/>
</dbReference>
<feature type="compositionally biased region" description="Basic and acidic residues" evidence="1">
    <location>
        <begin position="84"/>
        <end position="105"/>
    </location>
</feature>
<name>A0ABU6SMJ0_9FABA</name>
<protein>
    <submittedName>
        <fullName evidence="2">Uncharacterized protein</fullName>
    </submittedName>
</protein>
<comment type="caution">
    <text evidence="2">The sequence shown here is derived from an EMBL/GenBank/DDBJ whole genome shotgun (WGS) entry which is preliminary data.</text>
</comment>
<gene>
    <name evidence="2" type="ORF">PIB30_062229</name>
</gene>
<evidence type="ECO:0000313" key="2">
    <source>
        <dbReference type="EMBL" id="MED6137148.1"/>
    </source>
</evidence>
<dbReference type="Proteomes" id="UP001341840">
    <property type="component" value="Unassembled WGS sequence"/>
</dbReference>
<feature type="region of interest" description="Disordered" evidence="1">
    <location>
        <begin position="63"/>
        <end position="114"/>
    </location>
</feature>
<organism evidence="2 3">
    <name type="scientific">Stylosanthes scabra</name>
    <dbReference type="NCBI Taxonomy" id="79078"/>
    <lineage>
        <taxon>Eukaryota</taxon>
        <taxon>Viridiplantae</taxon>
        <taxon>Streptophyta</taxon>
        <taxon>Embryophyta</taxon>
        <taxon>Tracheophyta</taxon>
        <taxon>Spermatophyta</taxon>
        <taxon>Magnoliopsida</taxon>
        <taxon>eudicotyledons</taxon>
        <taxon>Gunneridae</taxon>
        <taxon>Pentapetalae</taxon>
        <taxon>rosids</taxon>
        <taxon>fabids</taxon>
        <taxon>Fabales</taxon>
        <taxon>Fabaceae</taxon>
        <taxon>Papilionoideae</taxon>
        <taxon>50 kb inversion clade</taxon>
        <taxon>dalbergioids sensu lato</taxon>
        <taxon>Dalbergieae</taxon>
        <taxon>Pterocarpus clade</taxon>
        <taxon>Stylosanthes</taxon>
    </lineage>
</organism>
<reference evidence="2 3" key="1">
    <citation type="journal article" date="2023" name="Plants (Basel)">
        <title>Bridging the Gap: Combining Genomics and Transcriptomics Approaches to Understand Stylosanthes scabra, an Orphan Legume from the Brazilian Caatinga.</title>
        <authorList>
            <person name="Ferreira-Neto J.R.C."/>
            <person name="da Silva M.D."/>
            <person name="Binneck E."/>
            <person name="de Melo N.F."/>
            <person name="da Silva R.H."/>
            <person name="de Melo A.L.T.M."/>
            <person name="Pandolfi V."/>
            <person name="Bustamante F.O."/>
            <person name="Brasileiro-Vidal A.C."/>
            <person name="Benko-Iseppon A.M."/>
        </authorList>
    </citation>
    <scope>NUCLEOTIDE SEQUENCE [LARGE SCALE GENOMIC DNA]</scope>
    <source>
        <tissue evidence="2">Leaves</tissue>
    </source>
</reference>
<evidence type="ECO:0000256" key="1">
    <source>
        <dbReference type="SAM" id="MobiDB-lite"/>
    </source>
</evidence>
<evidence type="ECO:0000313" key="3">
    <source>
        <dbReference type="Proteomes" id="UP001341840"/>
    </source>
</evidence>
<accession>A0ABU6SMJ0</accession>